<gene>
    <name evidence="1" type="ORF">AWB75_01095</name>
</gene>
<dbReference type="RefSeq" id="WP_061123083.1">
    <property type="nucleotide sequence ID" value="NZ_FCOF02000004.1"/>
</dbReference>
<dbReference type="InterPro" id="IPR036390">
    <property type="entry name" value="WH_DNA-bd_sf"/>
</dbReference>
<dbReference type="Proteomes" id="UP000054870">
    <property type="component" value="Unassembled WGS sequence"/>
</dbReference>
<dbReference type="Gene3D" id="1.10.10.10">
    <property type="entry name" value="Winged helix-like DNA-binding domain superfamily/Winged helix DNA-binding domain"/>
    <property type="match status" value="1"/>
</dbReference>
<dbReference type="InterPro" id="IPR030489">
    <property type="entry name" value="TR_Rrf2-type_CS"/>
</dbReference>
<dbReference type="Pfam" id="PF02082">
    <property type="entry name" value="Rrf2"/>
    <property type="match status" value="1"/>
</dbReference>
<accession>A0A157ZT50</accession>
<proteinExistence type="predicted"/>
<sequence>MSHISTGVEYALHCMLYLAEAPHGVREASVRDLAELQGVPAEYVAKLFTKLHKAGLVVATEGARGGFALARPSREISVLDVVDAIDGDKPLFDCREIRARCAVFGEDAPPWATSGVCAVHAVMKNAEKRMREALAADRISDLAGRMHAKAPRTFAPQVVKWLDERTNQRRAAKS</sequence>
<reference evidence="1" key="1">
    <citation type="submission" date="2016-01" db="EMBL/GenBank/DDBJ databases">
        <authorList>
            <person name="Peeters C."/>
        </authorList>
    </citation>
    <scope>NUCLEOTIDE SEQUENCE [LARGE SCALE GENOMIC DNA]</scope>
    <source>
        <strain evidence="1">LMG 29318</strain>
    </source>
</reference>
<dbReference type="PROSITE" id="PS01332">
    <property type="entry name" value="HTH_RRF2_1"/>
    <property type="match status" value="1"/>
</dbReference>
<dbReference type="GO" id="GO:0003700">
    <property type="term" value="F:DNA-binding transcription factor activity"/>
    <property type="evidence" value="ECO:0007669"/>
    <property type="project" value="TreeGrafter"/>
</dbReference>
<evidence type="ECO:0000313" key="1">
    <source>
        <dbReference type="EMBL" id="SAK48087.1"/>
    </source>
</evidence>
<dbReference type="PANTHER" id="PTHR33221">
    <property type="entry name" value="WINGED HELIX-TURN-HELIX TRANSCRIPTIONAL REGULATOR, RRF2 FAMILY"/>
    <property type="match status" value="1"/>
</dbReference>
<dbReference type="AlphaFoldDB" id="A0A157ZT50"/>
<evidence type="ECO:0000313" key="2">
    <source>
        <dbReference type="Proteomes" id="UP000054870"/>
    </source>
</evidence>
<dbReference type="OrthoDB" id="9800519at2"/>
<comment type="caution">
    <text evidence="1">The sequence shown here is derived from an EMBL/GenBank/DDBJ whole genome shotgun (WGS) entry which is preliminary data.</text>
</comment>
<dbReference type="SUPFAM" id="SSF46785">
    <property type="entry name" value="Winged helix' DNA-binding domain"/>
    <property type="match status" value="1"/>
</dbReference>
<dbReference type="PANTHER" id="PTHR33221:SF13">
    <property type="entry name" value="TRANSCRIPTIONAL REGULATOR-RELATED"/>
    <property type="match status" value="1"/>
</dbReference>
<dbReference type="InterPro" id="IPR036388">
    <property type="entry name" value="WH-like_DNA-bd_sf"/>
</dbReference>
<protein>
    <submittedName>
        <fullName evidence="1">BadM/Rrf2 family transcriptional regulator</fullName>
    </submittedName>
</protein>
<name>A0A157ZT50_9BURK</name>
<dbReference type="PROSITE" id="PS51197">
    <property type="entry name" value="HTH_RRF2_2"/>
    <property type="match status" value="1"/>
</dbReference>
<dbReference type="EMBL" id="FCOF02000004">
    <property type="protein sequence ID" value="SAK48087.1"/>
    <property type="molecule type" value="Genomic_DNA"/>
</dbReference>
<dbReference type="NCBIfam" id="TIGR00738">
    <property type="entry name" value="rrf2_super"/>
    <property type="match status" value="1"/>
</dbReference>
<organism evidence="1 2">
    <name type="scientific">Caballeronia catudaia</name>
    <dbReference type="NCBI Taxonomy" id="1777136"/>
    <lineage>
        <taxon>Bacteria</taxon>
        <taxon>Pseudomonadati</taxon>
        <taxon>Pseudomonadota</taxon>
        <taxon>Betaproteobacteria</taxon>
        <taxon>Burkholderiales</taxon>
        <taxon>Burkholderiaceae</taxon>
        <taxon>Caballeronia</taxon>
    </lineage>
</organism>
<keyword evidence="2" id="KW-1185">Reference proteome</keyword>
<dbReference type="GO" id="GO:0005829">
    <property type="term" value="C:cytosol"/>
    <property type="evidence" value="ECO:0007669"/>
    <property type="project" value="TreeGrafter"/>
</dbReference>
<dbReference type="InterPro" id="IPR000944">
    <property type="entry name" value="Tscrpt_reg_Rrf2"/>
</dbReference>